<dbReference type="InterPro" id="IPR052766">
    <property type="entry name" value="S41A_metabolite_peptidase"/>
</dbReference>
<evidence type="ECO:0000313" key="3">
    <source>
        <dbReference type="Proteomes" id="UP000298030"/>
    </source>
</evidence>
<dbReference type="PANTHER" id="PTHR37049">
    <property type="entry name" value="PEPTIDASE S41 FAMILY PROTEIN"/>
    <property type="match status" value="1"/>
</dbReference>
<protein>
    <submittedName>
        <fullName evidence="2">Uncharacterized protein</fullName>
    </submittedName>
</protein>
<dbReference type="STRING" id="71717.A0A4Y7TXR1"/>
<dbReference type="AlphaFoldDB" id="A0A4Y7TXR1"/>
<dbReference type="Gene3D" id="3.90.226.10">
    <property type="entry name" value="2-enoyl-CoA Hydratase, Chain A, domain 1"/>
    <property type="match status" value="1"/>
</dbReference>
<dbReference type="PANTHER" id="PTHR37049:SF4">
    <property type="entry name" value="RHODANESE DOMAIN-CONTAINING PROTEIN"/>
    <property type="match status" value="1"/>
</dbReference>
<reference evidence="2 3" key="1">
    <citation type="journal article" date="2019" name="Nat. Ecol. Evol.">
        <title>Megaphylogeny resolves global patterns of mushroom evolution.</title>
        <authorList>
            <person name="Varga T."/>
            <person name="Krizsan K."/>
            <person name="Foldi C."/>
            <person name="Dima B."/>
            <person name="Sanchez-Garcia M."/>
            <person name="Sanchez-Ramirez S."/>
            <person name="Szollosi G.J."/>
            <person name="Szarkandi J.G."/>
            <person name="Papp V."/>
            <person name="Albert L."/>
            <person name="Andreopoulos W."/>
            <person name="Angelini C."/>
            <person name="Antonin V."/>
            <person name="Barry K.W."/>
            <person name="Bougher N.L."/>
            <person name="Buchanan P."/>
            <person name="Buyck B."/>
            <person name="Bense V."/>
            <person name="Catcheside P."/>
            <person name="Chovatia M."/>
            <person name="Cooper J."/>
            <person name="Damon W."/>
            <person name="Desjardin D."/>
            <person name="Finy P."/>
            <person name="Geml J."/>
            <person name="Haridas S."/>
            <person name="Hughes K."/>
            <person name="Justo A."/>
            <person name="Karasinski D."/>
            <person name="Kautmanova I."/>
            <person name="Kiss B."/>
            <person name="Kocsube S."/>
            <person name="Kotiranta H."/>
            <person name="LaButti K.M."/>
            <person name="Lechner B.E."/>
            <person name="Liimatainen K."/>
            <person name="Lipzen A."/>
            <person name="Lukacs Z."/>
            <person name="Mihaltcheva S."/>
            <person name="Morgado L.N."/>
            <person name="Niskanen T."/>
            <person name="Noordeloos M.E."/>
            <person name="Ohm R.A."/>
            <person name="Ortiz-Santana B."/>
            <person name="Ovrebo C."/>
            <person name="Racz N."/>
            <person name="Riley R."/>
            <person name="Savchenko A."/>
            <person name="Shiryaev A."/>
            <person name="Soop K."/>
            <person name="Spirin V."/>
            <person name="Szebenyi C."/>
            <person name="Tomsovsky M."/>
            <person name="Tulloss R.E."/>
            <person name="Uehling J."/>
            <person name="Grigoriev I.V."/>
            <person name="Vagvolgyi C."/>
            <person name="Papp T."/>
            <person name="Martin F.M."/>
            <person name="Miettinen O."/>
            <person name="Hibbett D.S."/>
            <person name="Nagy L.G."/>
        </authorList>
    </citation>
    <scope>NUCLEOTIDE SEQUENCE [LARGE SCALE GENOMIC DNA]</scope>
    <source>
        <strain evidence="2 3">FP101781</strain>
    </source>
</reference>
<accession>A0A4Y7TXR1</accession>
<dbReference type="InterPro" id="IPR029045">
    <property type="entry name" value="ClpP/crotonase-like_dom_sf"/>
</dbReference>
<evidence type="ECO:0000313" key="2">
    <source>
        <dbReference type="EMBL" id="TEB38402.1"/>
    </source>
</evidence>
<dbReference type="EMBL" id="QPFP01000003">
    <property type="protein sequence ID" value="TEB38402.1"/>
    <property type="molecule type" value="Genomic_DNA"/>
</dbReference>
<organism evidence="2 3">
    <name type="scientific">Coprinellus micaceus</name>
    <name type="common">Glistening ink-cap mushroom</name>
    <name type="synonym">Coprinus micaceus</name>
    <dbReference type="NCBI Taxonomy" id="71717"/>
    <lineage>
        <taxon>Eukaryota</taxon>
        <taxon>Fungi</taxon>
        <taxon>Dikarya</taxon>
        <taxon>Basidiomycota</taxon>
        <taxon>Agaricomycotina</taxon>
        <taxon>Agaricomycetes</taxon>
        <taxon>Agaricomycetidae</taxon>
        <taxon>Agaricales</taxon>
        <taxon>Agaricineae</taxon>
        <taxon>Psathyrellaceae</taxon>
        <taxon>Coprinellus</taxon>
    </lineage>
</organism>
<feature type="chain" id="PRO_5021381280" evidence="1">
    <location>
        <begin position="19"/>
        <end position="683"/>
    </location>
</feature>
<dbReference type="Proteomes" id="UP000298030">
    <property type="component" value="Unassembled WGS sequence"/>
</dbReference>
<gene>
    <name evidence="2" type="ORF">FA13DRAFT_1752024</name>
</gene>
<name>A0A4Y7TXR1_COPMI</name>
<keyword evidence="1" id="KW-0732">Signal</keyword>
<dbReference type="SUPFAM" id="SSF52096">
    <property type="entry name" value="ClpP/crotonase"/>
    <property type="match status" value="1"/>
</dbReference>
<feature type="signal peptide" evidence="1">
    <location>
        <begin position="1"/>
        <end position="18"/>
    </location>
</feature>
<keyword evidence="3" id="KW-1185">Reference proteome</keyword>
<sequence>MLGRSFWALSAIIPISLGINPLPDPCALIAGKRWVLPSEARRCLGSFPLSPEVKSNVLEVVNKTLAFHTSVNYQVQAPAPYDDDVHEDLIGDLNRIAATSYNSELDFHIDIYLSFKRVNDGHCGVYSRCYDSLYVTYIPTPLVLLTKEDGTQSVYIAPEAYEIAKEEFNDSLPWWEKRLPEASQGNLSSLAGRKVLLVNGEDPFVAVEANANITGGYQSRATRQNSFFSSYHRGAEGWEYYMGNFASLAHPLVDEVELTIEYPGETGNITFSLPYRSRFGSNSKDFTDSQSLRQNNCLATPKTNGVDLYDTPSSEIFAVLAEPPALAHFQQQPTLAPQDYRERHPVNVLLDSSPFSDISLPETLSPDIESLNSSYSVAEFFILDDGITGVLALGSFSAKNYTHFGRALLDGLKGLQEKGAERLIVDVTNNGGGYICIAHLIGPRATTEPQAGLDTTLRAGPLAQLIAKRVAEGHDPDNLLYYNPTQWNNATHQPIPMDDAWMRPQKLVINGREDAFSQRLGQECLPFNWEAPKHGLFDPQKTVIVSNGRLCVIVLSTRQITMSKEEGVRTVVVGGKRNVEQHYCGTVGGQSTGFSTIDTEIKSTKLKNHPLAPPDFLTNHVQGITWRLGYGIDNPNEPEEWQDHTADINFPLSKEIVNNPVAIWEAVTAAVLAHAQPALVVQF</sequence>
<dbReference type="OrthoDB" id="27214at2759"/>
<comment type="caution">
    <text evidence="2">The sequence shown here is derived from an EMBL/GenBank/DDBJ whole genome shotgun (WGS) entry which is preliminary data.</text>
</comment>
<proteinExistence type="predicted"/>
<evidence type="ECO:0000256" key="1">
    <source>
        <dbReference type="SAM" id="SignalP"/>
    </source>
</evidence>